<protein>
    <submittedName>
        <fullName evidence="1">Uncharacterized protein</fullName>
    </submittedName>
</protein>
<gene>
    <name evidence="1" type="ORF">HMPREF1336_02477</name>
</gene>
<comment type="caution">
    <text evidence="1">The sequence shown here is derived from an EMBL/GenBank/DDBJ whole genome shotgun (WGS) entry which is preliminary data.</text>
</comment>
<dbReference type="EMBL" id="ALZR01000093">
    <property type="protein sequence ID" value="EJV14599.1"/>
    <property type="molecule type" value="Genomic_DNA"/>
</dbReference>
<accession>A0AAV3GIN6</accession>
<dbReference type="AlphaFoldDB" id="A0AAV3GIN6"/>
<proteinExistence type="predicted"/>
<reference evidence="1 2" key="1">
    <citation type="submission" date="2012-04" db="EMBL/GenBank/DDBJ databases">
        <authorList>
            <person name="Weinstock G."/>
            <person name="Sodergren E."/>
            <person name="Lobos E.A."/>
            <person name="Fulton L."/>
            <person name="Fulton R."/>
            <person name="Courtney L."/>
            <person name="Fronick C."/>
            <person name="O'Laughlin M."/>
            <person name="Godfrey J."/>
            <person name="Wilson R.M."/>
            <person name="Miner T."/>
            <person name="Farmer C."/>
            <person name="Delehaunty K."/>
            <person name="Cordes M."/>
            <person name="Minx P."/>
            <person name="Tomlinson C."/>
            <person name="Chen J."/>
            <person name="Wollam A."/>
            <person name="Pepin K.H."/>
            <person name="Bhonagiri V."/>
            <person name="Zhang X."/>
            <person name="Suruliraj S."/>
            <person name="Warren W."/>
            <person name="Mitreva M."/>
            <person name="Mardis E.R."/>
            <person name="Wilson R.K."/>
        </authorList>
    </citation>
    <scope>NUCLEOTIDE SEQUENCE [LARGE SCALE GENOMIC DNA]</scope>
    <source>
        <strain evidence="1 2">ERV63</strain>
    </source>
</reference>
<name>A0AAV3GIN6_ENTFL</name>
<organism evidence="1 2">
    <name type="scientific">Enterococcus faecalis ERV63</name>
    <dbReference type="NCBI Taxonomy" id="1134793"/>
    <lineage>
        <taxon>Bacteria</taxon>
        <taxon>Bacillati</taxon>
        <taxon>Bacillota</taxon>
        <taxon>Bacilli</taxon>
        <taxon>Lactobacillales</taxon>
        <taxon>Enterococcaceae</taxon>
        <taxon>Enterococcus</taxon>
    </lineage>
</organism>
<sequence>MSKAHRNFTSPQVYGEPYGSIIIPTSHHHFLLTIKIILEYLSLLLYDKRSWRN</sequence>
<evidence type="ECO:0000313" key="1">
    <source>
        <dbReference type="EMBL" id="EJV14599.1"/>
    </source>
</evidence>
<evidence type="ECO:0000313" key="2">
    <source>
        <dbReference type="Proteomes" id="UP000004117"/>
    </source>
</evidence>
<dbReference type="Proteomes" id="UP000004117">
    <property type="component" value="Unassembled WGS sequence"/>
</dbReference>